<accession>A0A7J6KX30</accession>
<dbReference type="SMART" id="SM00271">
    <property type="entry name" value="DnaJ"/>
    <property type="match status" value="1"/>
</dbReference>
<dbReference type="PANTHER" id="PTHR24074">
    <property type="entry name" value="CO-CHAPERONE PROTEIN DJLA"/>
    <property type="match status" value="1"/>
</dbReference>
<evidence type="ECO:0000259" key="1">
    <source>
        <dbReference type="PROSITE" id="PS50076"/>
    </source>
</evidence>
<dbReference type="EMBL" id="JAAPAO010001059">
    <property type="protein sequence ID" value="KAF4651462.1"/>
    <property type="molecule type" value="Genomic_DNA"/>
</dbReference>
<dbReference type="AlphaFoldDB" id="A0A7J6KX30"/>
<gene>
    <name evidence="2" type="ORF">FOL47_000376</name>
</gene>
<comment type="caution">
    <text evidence="2">The sequence shown here is derived from an EMBL/GenBank/DDBJ whole genome shotgun (WGS) entry which is preliminary data.</text>
</comment>
<proteinExistence type="predicted"/>
<dbReference type="InterPro" id="IPR036869">
    <property type="entry name" value="J_dom_sf"/>
</dbReference>
<protein>
    <recommendedName>
        <fullName evidence="1">J domain-containing protein</fullName>
    </recommendedName>
</protein>
<dbReference type="Gene3D" id="1.10.287.110">
    <property type="entry name" value="DnaJ domain"/>
    <property type="match status" value="1"/>
</dbReference>
<sequence length="275" mass="31388">MYLPSILVFIFIRPTEGFFEDILNEAFGGGGGGGFQFQFGGSGFQQAQQVQYKPVKFPKGVTSKIHKSMDWLKGTEWMWNNWEKVRFESDGIFIAPTDECNQPQTKQCRWSADKEGNIYIMWGKKSGLHRVKPDHIPNMEDDDFELDLPNITLTGERKRDGEPLHAEFVQVYDSEIQDSRRDLYADLGLEPGSDTSTVKKAFRRMSIKYHPDKTGNDPMAQRKFTRISEANEILADPAKKFLYDMGGMESVRAMEKGNIPRGEDGHVTYQVPLSK</sequence>
<dbReference type="PROSITE" id="PS50076">
    <property type="entry name" value="DNAJ_2"/>
    <property type="match status" value="1"/>
</dbReference>
<reference evidence="2 3" key="1">
    <citation type="submission" date="2020-04" db="EMBL/GenBank/DDBJ databases">
        <title>Perkinsus chesapeaki whole genome sequence.</title>
        <authorList>
            <person name="Bogema D.R."/>
        </authorList>
    </citation>
    <scope>NUCLEOTIDE SEQUENCE [LARGE SCALE GENOMIC DNA]</scope>
    <source>
        <strain evidence="2">ATCC PRA-425</strain>
    </source>
</reference>
<dbReference type="SUPFAM" id="SSF46565">
    <property type="entry name" value="Chaperone J-domain"/>
    <property type="match status" value="1"/>
</dbReference>
<organism evidence="2 3">
    <name type="scientific">Perkinsus chesapeaki</name>
    <name type="common">Clam parasite</name>
    <name type="synonym">Perkinsus andrewsi</name>
    <dbReference type="NCBI Taxonomy" id="330153"/>
    <lineage>
        <taxon>Eukaryota</taxon>
        <taxon>Sar</taxon>
        <taxon>Alveolata</taxon>
        <taxon>Perkinsozoa</taxon>
        <taxon>Perkinsea</taxon>
        <taxon>Perkinsida</taxon>
        <taxon>Perkinsidae</taxon>
        <taxon>Perkinsus</taxon>
    </lineage>
</organism>
<feature type="non-terminal residue" evidence="2">
    <location>
        <position position="1"/>
    </location>
</feature>
<keyword evidence="3" id="KW-1185">Reference proteome</keyword>
<evidence type="ECO:0000313" key="2">
    <source>
        <dbReference type="EMBL" id="KAF4651462.1"/>
    </source>
</evidence>
<dbReference type="InterPro" id="IPR001623">
    <property type="entry name" value="DnaJ_domain"/>
</dbReference>
<name>A0A7J6KX30_PERCH</name>
<evidence type="ECO:0000313" key="3">
    <source>
        <dbReference type="Proteomes" id="UP000591131"/>
    </source>
</evidence>
<feature type="domain" description="J" evidence="1">
    <location>
        <begin position="182"/>
        <end position="247"/>
    </location>
</feature>
<dbReference type="InterPro" id="IPR050817">
    <property type="entry name" value="DjlA_DnaK_co-chaperone"/>
</dbReference>
<dbReference type="Proteomes" id="UP000591131">
    <property type="component" value="Unassembled WGS sequence"/>
</dbReference>
<dbReference type="CDD" id="cd06257">
    <property type="entry name" value="DnaJ"/>
    <property type="match status" value="1"/>
</dbReference>
<dbReference type="OrthoDB" id="550424at2759"/>
<dbReference type="PRINTS" id="PR00625">
    <property type="entry name" value="JDOMAIN"/>
</dbReference>
<dbReference type="Pfam" id="PF00226">
    <property type="entry name" value="DnaJ"/>
    <property type="match status" value="1"/>
</dbReference>